<reference evidence="5" key="1">
    <citation type="journal article" date="2014" name="Int. J. Syst. Evol. Microbiol.">
        <title>Complete genome sequence of Corynebacterium casei LMG S-19264T (=DSM 44701T), isolated from a smear-ripened cheese.</title>
        <authorList>
            <consortium name="US DOE Joint Genome Institute (JGI-PGF)"/>
            <person name="Walter F."/>
            <person name="Albersmeier A."/>
            <person name="Kalinowski J."/>
            <person name="Ruckert C."/>
        </authorList>
    </citation>
    <scope>NUCLEOTIDE SEQUENCE</scope>
    <source>
        <strain evidence="5">NBRC 112290</strain>
    </source>
</reference>
<accession>A0AA37UIQ3</accession>
<protein>
    <submittedName>
        <fullName evidence="5">Transcriptional regulator</fullName>
    </submittedName>
</protein>
<dbReference type="InterPro" id="IPR010982">
    <property type="entry name" value="Lambda_DNA-bd_dom_sf"/>
</dbReference>
<organism evidence="5 6">
    <name type="scientific">Litorihabitans aurantiacus</name>
    <dbReference type="NCBI Taxonomy" id="1930061"/>
    <lineage>
        <taxon>Bacteria</taxon>
        <taxon>Bacillati</taxon>
        <taxon>Actinomycetota</taxon>
        <taxon>Actinomycetes</taxon>
        <taxon>Micrococcales</taxon>
        <taxon>Beutenbergiaceae</taxon>
        <taxon>Litorihabitans</taxon>
    </lineage>
</organism>
<dbReference type="InterPro" id="IPR028082">
    <property type="entry name" value="Peripla_BP_I"/>
</dbReference>
<evidence type="ECO:0000256" key="2">
    <source>
        <dbReference type="ARBA" id="ARBA00023125"/>
    </source>
</evidence>
<dbReference type="Pfam" id="PF00356">
    <property type="entry name" value="LacI"/>
    <property type="match status" value="1"/>
</dbReference>
<dbReference type="Gene3D" id="1.10.260.40">
    <property type="entry name" value="lambda repressor-like DNA-binding domains"/>
    <property type="match status" value="1"/>
</dbReference>
<dbReference type="SUPFAM" id="SSF47413">
    <property type="entry name" value="lambda repressor-like DNA-binding domains"/>
    <property type="match status" value="1"/>
</dbReference>
<feature type="domain" description="HTH lacI-type" evidence="4">
    <location>
        <begin position="16"/>
        <end position="70"/>
    </location>
</feature>
<keyword evidence="3" id="KW-0804">Transcription</keyword>
<name>A0AA37UIQ3_9MICO</name>
<dbReference type="Gene3D" id="3.40.50.2300">
    <property type="match status" value="2"/>
</dbReference>
<evidence type="ECO:0000259" key="4">
    <source>
        <dbReference type="PROSITE" id="PS50932"/>
    </source>
</evidence>
<keyword evidence="6" id="KW-1185">Reference proteome</keyword>
<dbReference type="Pfam" id="PF13377">
    <property type="entry name" value="Peripla_BP_3"/>
    <property type="match status" value="1"/>
</dbReference>
<dbReference type="PROSITE" id="PS00356">
    <property type="entry name" value="HTH_LACI_1"/>
    <property type="match status" value="1"/>
</dbReference>
<sequence>MRTPSAPGATQRLRAPTMADVAAEAGVSPQTVSRVLRGHPNVSDVTRLLVEGAVAKTGYRRTGLARALVTGRSMTLGVMTHESVHHSAAALMLGITRAARERGYFVSAAGTTSVAPAAVSAGIEHLRDQGVDGLVVALPVWDEEALEKATLRLPTVTIDGSSPSAVGTINADQEEAGRIATRHLLEIGHETVWHVAGPTAWKDASGRSTGWEKELVAAGRSVPPVLYGDWTAESGYRNGLILARMPDATAVFVSSDEMALGLVSALVEHGRRVPEDISVVGMDDIPLARFGVPPLTTMRQPFEEMGRDAVRLVLDAVERPDVERQHLLVEPELVVRRSTGPAAG</sequence>
<evidence type="ECO:0000313" key="6">
    <source>
        <dbReference type="Proteomes" id="UP001157161"/>
    </source>
</evidence>
<evidence type="ECO:0000256" key="1">
    <source>
        <dbReference type="ARBA" id="ARBA00023015"/>
    </source>
</evidence>
<proteinExistence type="predicted"/>
<dbReference type="EMBL" id="BSUM01000001">
    <property type="protein sequence ID" value="GMA31209.1"/>
    <property type="molecule type" value="Genomic_DNA"/>
</dbReference>
<dbReference type="SUPFAM" id="SSF53822">
    <property type="entry name" value="Periplasmic binding protein-like I"/>
    <property type="match status" value="1"/>
</dbReference>
<evidence type="ECO:0000256" key="3">
    <source>
        <dbReference type="ARBA" id="ARBA00023163"/>
    </source>
</evidence>
<dbReference type="PROSITE" id="PS50932">
    <property type="entry name" value="HTH_LACI_2"/>
    <property type="match status" value="1"/>
</dbReference>
<dbReference type="CDD" id="cd01392">
    <property type="entry name" value="HTH_LacI"/>
    <property type="match status" value="1"/>
</dbReference>
<dbReference type="CDD" id="cd01574">
    <property type="entry name" value="PBP1_LacI"/>
    <property type="match status" value="1"/>
</dbReference>
<dbReference type="InterPro" id="IPR046335">
    <property type="entry name" value="LacI/GalR-like_sensor"/>
</dbReference>
<evidence type="ECO:0000313" key="5">
    <source>
        <dbReference type="EMBL" id="GMA31209.1"/>
    </source>
</evidence>
<dbReference type="Proteomes" id="UP001157161">
    <property type="component" value="Unassembled WGS sequence"/>
</dbReference>
<dbReference type="SMART" id="SM00354">
    <property type="entry name" value="HTH_LACI"/>
    <property type="match status" value="1"/>
</dbReference>
<keyword evidence="2" id="KW-0238">DNA-binding</keyword>
<dbReference type="PANTHER" id="PTHR30146">
    <property type="entry name" value="LACI-RELATED TRANSCRIPTIONAL REPRESSOR"/>
    <property type="match status" value="1"/>
</dbReference>
<dbReference type="PANTHER" id="PTHR30146:SF109">
    <property type="entry name" value="HTH-TYPE TRANSCRIPTIONAL REGULATOR GALS"/>
    <property type="match status" value="1"/>
</dbReference>
<comment type="caution">
    <text evidence="5">The sequence shown here is derived from an EMBL/GenBank/DDBJ whole genome shotgun (WGS) entry which is preliminary data.</text>
</comment>
<dbReference type="InterPro" id="IPR000843">
    <property type="entry name" value="HTH_LacI"/>
</dbReference>
<reference evidence="5" key="2">
    <citation type="submission" date="2023-02" db="EMBL/GenBank/DDBJ databases">
        <authorList>
            <person name="Sun Q."/>
            <person name="Mori K."/>
        </authorList>
    </citation>
    <scope>NUCLEOTIDE SEQUENCE</scope>
    <source>
        <strain evidence="5">NBRC 112290</strain>
    </source>
</reference>
<dbReference type="GO" id="GO:0003700">
    <property type="term" value="F:DNA-binding transcription factor activity"/>
    <property type="evidence" value="ECO:0007669"/>
    <property type="project" value="TreeGrafter"/>
</dbReference>
<dbReference type="AlphaFoldDB" id="A0AA37UIQ3"/>
<gene>
    <name evidence="5" type="ORF">GCM10025875_12010</name>
</gene>
<keyword evidence="1" id="KW-0805">Transcription regulation</keyword>
<dbReference type="GO" id="GO:0000976">
    <property type="term" value="F:transcription cis-regulatory region binding"/>
    <property type="evidence" value="ECO:0007669"/>
    <property type="project" value="TreeGrafter"/>
</dbReference>